<proteinExistence type="predicted"/>
<organism evidence="1 2">
    <name type="scientific">Haemophilus parainfluenzae</name>
    <dbReference type="NCBI Taxonomy" id="729"/>
    <lineage>
        <taxon>Bacteria</taxon>
        <taxon>Pseudomonadati</taxon>
        <taxon>Pseudomonadota</taxon>
        <taxon>Gammaproteobacteria</taxon>
        <taxon>Pasteurellales</taxon>
        <taxon>Pasteurellaceae</taxon>
        <taxon>Haemophilus</taxon>
    </lineage>
</organism>
<accession>A0A448Q6N5</accession>
<gene>
    <name evidence="1" type="ORF">NCTC10665_01632</name>
</gene>
<evidence type="ECO:0000313" key="1">
    <source>
        <dbReference type="EMBL" id="VEI32525.1"/>
    </source>
</evidence>
<reference evidence="1 2" key="1">
    <citation type="submission" date="2018-12" db="EMBL/GenBank/DDBJ databases">
        <authorList>
            <consortium name="Pathogen Informatics"/>
        </authorList>
    </citation>
    <scope>NUCLEOTIDE SEQUENCE [LARGE SCALE GENOMIC DNA]</scope>
    <source>
        <strain evidence="1 2">NCTC10665</strain>
    </source>
</reference>
<evidence type="ECO:0000313" key="2">
    <source>
        <dbReference type="Proteomes" id="UP000268879"/>
    </source>
</evidence>
<name>A0A448Q6N5_HAEPA</name>
<dbReference type="EMBL" id="LR134481">
    <property type="protein sequence ID" value="VEI32525.1"/>
    <property type="molecule type" value="Genomic_DNA"/>
</dbReference>
<sequence length="44" mass="4944">MEQLLPITNENASTFTQKSALTAYVLALVSTTLKKRVAQYWLEA</sequence>
<dbReference type="AlphaFoldDB" id="A0A448Q6N5"/>
<dbReference type="Proteomes" id="UP000268879">
    <property type="component" value="Chromosome"/>
</dbReference>
<protein>
    <submittedName>
        <fullName evidence="1">Uncharacterized protein</fullName>
    </submittedName>
</protein>